<evidence type="ECO:0000256" key="1">
    <source>
        <dbReference type="ARBA" id="ARBA00022448"/>
    </source>
</evidence>
<dbReference type="AlphaFoldDB" id="A0A0S3RS19"/>
<dbReference type="GO" id="GO:0006885">
    <property type="term" value="P:regulation of pH"/>
    <property type="evidence" value="ECO:0007669"/>
    <property type="project" value="TreeGrafter"/>
</dbReference>
<reference evidence="6 7" key="1">
    <citation type="journal article" date="2015" name="Sci. Rep.">
        <title>The power of single molecule real-time sequencing technology in the de novo assembly of a eukaryotic genome.</title>
        <authorList>
            <person name="Sakai H."/>
            <person name="Naito K."/>
            <person name="Ogiso-Tanaka E."/>
            <person name="Takahashi Y."/>
            <person name="Iseki K."/>
            <person name="Muto C."/>
            <person name="Satou K."/>
            <person name="Teruya K."/>
            <person name="Shiroma A."/>
            <person name="Shimoji M."/>
            <person name="Hirano T."/>
            <person name="Itoh T."/>
            <person name="Kaga A."/>
            <person name="Tomooka N."/>
        </authorList>
    </citation>
    <scope>NUCLEOTIDE SEQUENCE [LARGE SCALE GENOMIC DNA]</scope>
    <source>
        <strain evidence="7">cv. Shumari</strain>
    </source>
</reference>
<keyword evidence="1" id="KW-0813">Transport</keyword>
<keyword evidence="2" id="KW-0633">Potassium transport</keyword>
<keyword evidence="3" id="KW-0630">Potassium</keyword>
<evidence type="ECO:0000313" key="6">
    <source>
        <dbReference type="EMBL" id="BAT83392.1"/>
    </source>
</evidence>
<evidence type="ECO:0000256" key="3">
    <source>
        <dbReference type="ARBA" id="ARBA00022958"/>
    </source>
</evidence>
<gene>
    <name evidence="6" type="primary">Vigan.04G053200</name>
    <name evidence="6" type="ORF">VIGAN_04053200</name>
</gene>
<keyword evidence="7" id="KW-1185">Reference proteome</keyword>
<keyword evidence="5" id="KW-1133">Transmembrane helix</keyword>
<accession>A0A0S3RS19</accession>
<evidence type="ECO:0000256" key="2">
    <source>
        <dbReference type="ARBA" id="ARBA00022538"/>
    </source>
</evidence>
<proteinExistence type="predicted"/>
<dbReference type="GO" id="GO:0012505">
    <property type="term" value="C:endomembrane system"/>
    <property type="evidence" value="ECO:0007669"/>
    <property type="project" value="TreeGrafter"/>
</dbReference>
<keyword evidence="5" id="KW-0812">Transmembrane</keyword>
<dbReference type="PANTHER" id="PTHR32468">
    <property type="entry name" value="CATION/H + ANTIPORTER"/>
    <property type="match status" value="1"/>
</dbReference>
<dbReference type="InterPro" id="IPR050794">
    <property type="entry name" value="CPA2_transporter"/>
</dbReference>
<dbReference type="GO" id="GO:0098662">
    <property type="term" value="P:inorganic cation transmembrane transport"/>
    <property type="evidence" value="ECO:0007669"/>
    <property type="project" value="TreeGrafter"/>
</dbReference>
<evidence type="ECO:0000256" key="4">
    <source>
        <dbReference type="ARBA" id="ARBA00023065"/>
    </source>
</evidence>
<keyword evidence="4" id="KW-0406">Ion transport</keyword>
<dbReference type="PANTHER" id="PTHR32468:SF174">
    <property type="entry name" value="CATION_H+ EXCHANGER 3"/>
    <property type="match status" value="1"/>
</dbReference>
<keyword evidence="5" id="KW-0472">Membrane</keyword>
<dbReference type="GO" id="GO:0006813">
    <property type="term" value="P:potassium ion transport"/>
    <property type="evidence" value="ECO:0007669"/>
    <property type="project" value="UniProtKB-KW"/>
</dbReference>
<evidence type="ECO:0000256" key="5">
    <source>
        <dbReference type="SAM" id="Phobius"/>
    </source>
</evidence>
<dbReference type="EMBL" id="AP015037">
    <property type="protein sequence ID" value="BAT83392.1"/>
    <property type="molecule type" value="Genomic_DNA"/>
</dbReference>
<feature type="transmembrane region" description="Helical" evidence="5">
    <location>
        <begin position="48"/>
        <end position="72"/>
    </location>
</feature>
<name>A0A0S3RS19_PHAAN</name>
<protein>
    <submittedName>
        <fullName evidence="6">Uncharacterized protein</fullName>
    </submittedName>
</protein>
<evidence type="ECO:0000313" key="7">
    <source>
        <dbReference type="Proteomes" id="UP000291084"/>
    </source>
</evidence>
<dbReference type="Proteomes" id="UP000291084">
    <property type="component" value="Chromosome 4"/>
</dbReference>
<sequence>MESGMEPEKGVGSEGEGEILLGPSAIGRNEKFLNTIFPKKSLTALETVAHLGLLFFLFLVGVALSITAFSVLTRILAELKLLTIDAGRITMAVKKKVGEPQQQDSAEVKPRATGRVFAMSAEEATKPDVVEKA</sequence>
<organism evidence="6 7">
    <name type="scientific">Vigna angularis var. angularis</name>
    <dbReference type="NCBI Taxonomy" id="157739"/>
    <lineage>
        <taxon>Eukaryota</taxon>
        <taxon>Viridiplantae</taxon>
        <taxon>Streptophyta</taxon>
        <taxon>Embryophyta</taxon>
        <taxon>Tracheophyta</taxon>
        <taxon>Spermatophyta</taxon>
        <taxon>Magnoliopsida</taxon>
        <taxon>eudicotyledons</taxon>
        <taxon>Gunneridae</taxon>
        <taxon>Pentapetalae</taxon>
        <taxon>rosids</taxon>
        <taxon>fabids</taxon>
        <taxon>Fabales</taxon>
        <taxon>Fabaceae</taxon>
        <taxon>Papilionoideae</taxon>
        <taxon>50 kb inversion clade</taxon>
        <taxon>NPAAA clade</taxon>
        <taxon>indigoferoid/millettioid clade</taxon>
        <taxon>Phaseoleae</taxon>
        <taxon>Vigna</taxon>
    </lineage>
</organism>